<comment type="caution">
    <text evidence="10">The sequence shown here is derived from an EMBL/GenBank/DDBJ whole genome shotgun (WGS) entry which is preliminary data.</text>
</comment>
<dbReference type="SUPFAM" id="SSF56112">
    <property type="entry name" value="Protein kinase-like (PK-like)"/>
    <property type="match status" value="1"/>
</dbReference>
<keyword evidence="2" id="KW-0723">Serine/threonine-protein kinase</keyword>
<reference evidence="10 11" key="1">
    <citation type="journal article" date="2023" name="Hortic Res">
        <title>Pangenome of water caltrop reveals structural variations and asymmetric subgenome divergence after allopolyploidization.</title>
        <authorList>
            <person name="Zhang X."/>
            <person name="Chen Y."/>
            <person name="Wang L."/>
            <person name="Yuan Y."/>
            <person name="Fang M."/>
            <person name="Shi L."/>
            <person name="Lu R."/>
            <person name="Comes H.P."/>
            <person name="Ma Y."/>
            <person name="Chen Y."/>
            <person name="Huang G."/>
            <person name="Zhou Y."/>
            <person name="Zheng Z."/>
            <person name="Qiu Y."/>
        </authorList>
    </citation>
    <scope>NUCLEOTIDE SEQUENCE [LARGE SCALE GENOMIC DNA]</scope>
    <source>
        <strain evidence="10">F231</strain>
    </source>
</reference>
<keyword evidence="5" id="KW-0418">Kinase</keyword>
<dbReference type="InterPro" id="IPR050588">
    <property type="entry name" value="WNK_Ser-Thr_kinase"/>
</dbReference>
<evidence type="ECO:0000256" key="8">
    <source>
        <dbReference type="ARBA" id="ARBA00048679"/>
    </source>
</evidence>
<evidence type="ECO:0000256" key="1">
    <source>
        <dbReference type="ARBA" id="ARBA00012513"/>
    </source>
</evidence>
<proteinExistence type="predicted"/>
<evidence type="ECO:0000256" key="5">
    <source>
        <dbReference type="ARBA" id="ARBA00022777"/>
    </source>
</evidence>
<evidence type="ECO:0000313" key="10">
    <source>
        <dbReference type="EMBL" id="KAK4799008.1"/>
    </source>
</evidence>
<evidence type="ECO:0000256" key="6">
    <source>
        <dbReference type="ARBA" id="ARBA00022840"/>
    </source>
</evidence>
<accession>A0AAN7RJL8</accession>
<comment type="catalytic activity">
    <reaction evidence="7">
        <text>L-threonyl-[protein] + ATP = O-phospho-L-threonyl-[protein] + ADP + H(+)</text>
        <dbReference type="Rhea" id="RHEA:46608"/>
        <dbReference type="Rhea" id="RHEA-COMP:11060"/>
        <dbReference type="Rhea" id="RHEA-COMP:11605"/>
        <dbReference type="ChEBI" id="CHEBI:15378"/>
        <dbReference type="ChEBI" id="CHEBI:30013"/>
        <dbReference type="ChEBI" id="CHEBI:30616"/>
        <dbReference type="ChEBI" id="CHEBI:61977"/>
        <dbReference type="ChEBI" id="CHEBI:456216"/>
        <dbReference type="EC" id="2.7.11.1"/>
    </reaction>
</comment>
<evidence type="ECO:0000259" key="9">
    <source>
        <dbReference type="PROSITE" id="PS50011"/>
    </source>
</evidence>
<feature type="domain" description="Protein kinase" evidence="9">
    <location>
        <begin position="1"/>
        <end position="89"/>
    </location>
</feature>
<keyword evidence="3" id="KW-0808">Transferase</keyword>
<gene>
    <name evidence="10" type="ORF">SAY86_024373</name>
</gene>
<name>A0AAN7RJL8_TRANT</name>
<evidence type="ECO:0000256" key="7">
    <source>
        <dbReference type="ARBA" id="ARBA00047899"/>
    </source>
</evidence>
<dbReference type="AlphaFoldDB" id="A0AAN7RJL8"/>
<dbReference type="EC" id="2.7.11.1" evidence="1"/>
<organism evidence="10 11">
    <name type="scientific">Trapa natans</name>
    <name type="common">Water chestnut</name>
    <dbReference type="NCBI Taxonomy" id="22666"/>
    <lineage>
        <taxon>Eukaryota</taxon>
        <taxon>Viridiplantae</taxon>
        <taxon>Streptophyta</taxon>
        <taxon>Embryophyta</taxon>
        <taxon>Tracheophyta</taxon>
        <taxon>Spermatophyta</taxon>
        <taxon>Magnoliopsida</taxon>
        <taxon>eudicotyledons</taxon>
        <taxon>Gunneridae</taxon>
        <taxon>Pentapetalae</taxon>
        <taxon>rosids</taxon>
        <taxon>malvids</taxon>
        <taxon>Myrtales</taxon>
        <taxon>Lythraceae</taxon>
        <taxon>Trapa</taxon>
    </lineage>
</organism>
<dbReference type="PANTHER" id="PTHR13902">
    <property type="entry name" value="SERINE/THREONINE-PROTEIN KINASE WNK WITH NO LYSINE -RELATED"/>
    <property type="match status" value="1"/>
</dbReference>
<dbReference type="Pfam" id="PF12202">
    <property type="entry name" value="OSR1_C"/>
    <property type="match status" value="1"/>
</dbReference>
<dbReference type="GO" id="GO:0004674">
    <property type="term" value="F:protein serine/threonine kinase activity"/>
    <property type="evidence" value="ECO:0007669"/>
    <property type="project" value="UniProtKB-KW"/>
</dbReference>
<dbReference type="GO" id="GO:0005524">
    <property type="term" value="F:ATP binding"/>
    <property type="evidence" value="ECO:0007669"/>
    <property type="project" value="UniProtKB-KW"/>
</dbReference>
<evidence type="ECO:0000256" key="4">
    <source>
        <dbReference type="ARBA" id="ARBA00022741"/>
    </source>
</evidence>
<dbReference type="InterPro" id="IPR011009">
    <property type="entry name" value="Kinase-like_dom_sf"/>
</dbReference>
<evidence type="ECO:0000313" key="11">
    <source>
        <dbReference type="Proteomes" id="UP001346149"/>
    </source>
</evidence>
<keyword evidence="11" id="KW-1185">Reference proteome</keyword>
<dbReference type="Gene3D" id="1.10.510.10">
    <property type="entry name" value="Transferase(Phosphotransferase) domain 1"/>
    <property type="match status" value="1"/>
</dbReference>
<evidence type="ECO:0000256" key="3">
    <source>
        <dbReference type="ARBA" id="ARBA00022679"/>
    </source>
</evidence>
<evidence type="ECO:0000256" key="2">
    <source>
        <dbReference type="ARBA" id="ARBA00022527"/>
    </source>
</evidence>
<keyword evidence="6" id="KW-0067">ATP-binding</keyword>
<dbReference type="Pfam" id="PF00069">
    <property type="entry name" value="Pkinase"/>
    <property type="match status" value="1"/>
</dbReference>
<dbReference type="InterPro" id="IPR000719">
    <property type="entry name" value="Prot_kinase_dom"/>
</dbReference>
<keyword evidence="4" id="KW-0547">Nucleotide-binding</keyword>
<sequence length="357" mass="40709">MAPEVYEEAYNELADIYSFGMCILEMVTFQYPYSECNHPAQIYKKVKSGKKSDVLYKLKDPEVRKFVDKCLANVASRLSARELLEDPFLQLDDSHTDMREVDDFGYIIKEPYKNHCSSLYRKKREDGSVYLRLRLADKEGRVRNIDFSFHIDTDTALSVATEMVAELEMDAQDLTKIADMIHNEISFLVPEWNPSPGINDLPRFANTGFCNNCVEPYTHRFAHGILVPKPWVQELAVPGMCINAWAHESRELSSVISDHCCTQTDDECEKMDQIVTTPSKAEAELRLAEEIESLAEGCSSIQVWAQALDNRSVTVTLFQQSFVKYGKDKTQENSIMLTLSPLTKSHHLRSNKAKRVG</sequence>
<dbReference type="Proteomes" id="UP001346149">
    <property type="component" value="Unassembled WGS sequence"/>
</dbReference>
<dbReference type="PROSITE" id="PS50011">
    <property type="entry name" value="PROTEIN_KINASE_DOM"/>
    <property type="match status" value="1"/>
</dbReference>
<dbReference type="Gene3D" id="3.10.20.90">
    <property type="entry name" value="Phosphatidylinositol 3-kinase Catalytic Subunit, Chain A, domain 1"/>
    <property type="match status" value="1"/>
</dbReference>
<protein>
    <recommendedName>
        <fullName evidence="1">non-specific serine/threonine protein kinase</fullName>
        <ecNumber evidence="1">2.7.11.1</ecNumber>
    </recommendedName>
</protein>
<dbReference type="EMBL" id="JAXQNO010000004">
    <property type="protein sequence ID" value="KAK4799008.1"/>
    <property type="molecule type" value="Genomic_DNA"/>
</dbReference>
<comment type="catalytic activity">
    <reaction evidence="8">
        <text>L-seryl-[protein] + ATP = O-phospho-L-seryl-[protein] + ADP + H(+)</text>
        <dbReference type="Rhea" id="RHEA:17989"/>
        <dbReference type="Rhea" id="RHEA-COMP:9863"/>
        <dbReference type="Rhea" id="RHEA-COMP:11604"/>
        <dbReference type="ChEBI" id="CHEBI:15378"/>
        <dbReference type="ChEBI" id="CHEBI:29999"/>
        <dbReference type="ChEBI" id="CHEBI:30616"/>
        <dbReference type="ChEBI" id="CHEBI:83421"/>
        <dbReference type="ChEBI" id="CHEBI:456216"/>
        <dbReference type="EC" id="2.7.11.1"/>
    </reaction>
</comment>
<dbReference type="InterPro" id="IPR024678">
    <property type="entry name" value="Kinase_OSR1/WNK_CCT"/>
</dbReference>